<dbReference type="OrthoDB" id="2419613at2759"/>
<keyword evidence="8" id="KW-0044">Antibiotic</keyword>
<evidence type="ECO:0000256" key="2">
    <source>
        <dbReference type="ARBA" id="ARBA00008501"/>
    </source>
</evidence>
<keyword evidence="3" id="KW-0964">Secreted</keyword>
<dbReference type="STRING" id="283909.R7T594"/>
<organism evidence="11">
    <name type="scientific">Capitella teleta</name>
    <name type="common">Polychaete worm</name>
    <dbReference type="NCBI Taxonomy" id="283909"/>
    <lineage>
        <taxon>Eukaryota</taxon>
        <taxon>Metazoa</taxon>
        <taxon>Spiralia</taxon>
        <taxon>Lophotrochozoa</taxon>
        <taxon>Annelida</taxon>
        <taxon>Polychaeta</taxon>
        <taxon>Sedentaria</taxon>
        <taxon>Scolecida</taxon>
        <taxon>Capitellidae</taxon>
        <taxon>Capitella</taxon>
    </lineage>
</organism>
<dbReference type="EMBL" id="KB311907">
    <property type="protein sequence ID" value="ELT88248.1"/>
    <property type="molecule type" value="Genomic_DNA"/>
</dbReference>
<name>R7T594_CAPTE</name>
<dbReference type="AlphaFoldDB" id="R7T594"/>
<evidence type="ECO:0000313" key="11">
    <source>
        <dbReference type="EMBL" id="ELT88248.1"/>
    </source>
</evidence>
<dbReference type="Gene3D" id="2.60.40.4060">
    <property type="entry name" value="Reeler domain"/>
    <property type="match status" value="1"/>
</dbReference>
<reference evidence="13" key="1">
    <citation type="submission" date="2012-12" db="EMBL/GenBank/DDBJ databases">
        <authorList>
            <person name="Hellsten U."/>
            <person name="Grimwood J."/>
            <person name="Chapman J.A."/>
            <person name="Shapiro H."/>
            <person name="Aerts A."/>
            <person name="Otillar R.P."/>
            <person name="Terry A.Y."/>
            <person name="Boore J.L."/>
            <person name="Simakov O."/>
            <person name="Marletaz F."/>
            <person name="Cho S.-J."/>
            <person name="Edsinger-Gonzales E."/>
            <person name="Havlak P."/>
            <person name="Kuo D.-H."/>
            <person name="Larsson T."/>
            <person name="Lv J."/>
            <person name="Arendt D."/>
            <person name="Savage R."/>
            <person name="Osoegawa K."/>
            <person name="de Jong P."/>
            <person name="Lindberg D.R."/>
            <person name="Seaver E.C."/>
            <person name="Weisblat D.A."/>
            <person name="Putnam N.H."/>
            <person name="Grigoriev I.V."/>
            <person name="Rokhsar D.S."/>
        </authorList>
    </citation>
    <scope>NUCLEOTIDE SEQUENCE</scope>
    <source>
        <strain evidence="13">I ESC-2004</strain>
    </source>
</reference>
<evidence type="ECO:0000256" key="8">
    <source>
        <dbReference type="ARBA" id="ARBA00023022"/>
    </source>
</evidence>
<gene>
    <name evidence="11" type="ORF">CAPTEDRAFT_196662</name>
</gene>
<keyword evidence="6 9" id="KW-0732">Signal</keyword>
<evidence type="ECO:0000256" key="1">
    <source>
        <dbReference type="ARBA" id="ARBA00004613"/>
    </source>
</evidence>
<evidence type="ECO:0000256" key="7">
    <source>
        <dbReference type="ARBA" id="ARBA00022859"/>
    </source>
</evidence>
<keyword evidence="5" id="KW-0399">Innate immunity</keyword>
<dbReference type="HOGENOM" id="CLU_091827_2_0_1"/>
<dbReference type="PROSITE" id="PS51019">
    <property type="entry name" value="REELIN"/>
    <property type="match status" value="1"/>
</dbReference>
<evidence type="ECO:0000256" key="5">
    <source>
        <dbReference type="ARBA" id="ARBA00022588"/>
    </source>
</evidence>
<evidence type="ECO:0000259" key="10">
    <source>
        <dbReference type="PROSITE" id="PS51019"/>
    </source>
</evidence>
<feature type="domain" description="Reelin" evidence="10">
    <location>
        <begin position="15"/>
        <end position="215"/>
    </location>
</feature>
<proteinExistence type="inferred from homology"/>
<dbReference type="GO" id="GO:0005576">
    <property type="term" value="C:extracellular region"/>
    <property type="evidence" value="ECO:0007669"/>
    <property type="project" value="UniProtKB-SubCell"/>
</dbReference>
<evidence type="ECO:0000313" key="13">
    <source>
        <dbReference type="Proteomes" id="UP000014760"/>
    </source>
</evidence>
<evidence type="ECO:0000256" key="9">
    <source>
        <dbReference type="SAM" id="SignalP"/>
    </source>
</evidence>
<dbReference type="CDD" id="cd08544">
    <property type="entry name" value="Reeler"/>
    <property type="match status" value="1"/>
</dbReference>
<reference evidence="11 13" key="2">
    <citation type="journal article" date="2013" name="Nature">
        <title>Insights into bilaterian evolution from three spiralian genomes.</title>
        <authorList>
            <person name="Simakov O."/>
            <person name="Marletaz F."/>
            <person name="Cho S.J."/>
            <person name="Edsinger-Gonzales E."/>
            <person name="Havlak P."/>
            <person name="Hellsten U."/>
            <person name="Kuo D.H."/>
            <person name="Larsson T."/>
            <person name="Lv J."/>
            <person name="Arendt D."/>
            <person name="Savage R."/>
            <person name="Osoegawa K."/>
            <person name="de Jong P."/>
            <person name="Grimwood J."/>
            <person name="Chapman J.A."/>
            <person name="Shapiro H."/>
            <person name="Aerts A."/>
            <person name="Otillar R.P."/>
            <person name="Terry A.Y."/>
            <person name="Boore J.L."/>
            <person name="Grigoriev I.V."/>
            <person name="Lindberg D.R."/>
            <person name="Seaver E.C."/>
            <person name="Weisblat D.A."/>
            <person name="Putnam N.H."/>
            <person name="Rokhsar D.S."/>
        </authorList>
    </citation>
    <scope>NUCLEOTIDE SEQUENCE</scope>
    <source>
        <strain evidence="11 13">I ESC-2004</strain>
    </source>
</reference>
<keyword evidence="13" id="KW-1185">Reference proteome</keyword>
<dbReference type="PANTHER" id="PTHR45828:SF9">
    <property type="entry name" value="CELL WALL INTEGRITY AND STRESS RESPONSE COMPONENT 4-LIKE-RELATED"/>
    <property type="match status" value="1"/>
</dbReference>
<dbReference type="GO" id="GO:0045087">
    <property type="term" value="P:innate immune response"/>
    <property type="evidence" value="ECO:0007669"/>
    <property type="project" value="UniProtKB-KW"/>
</dbReference>
<dbReference type="Pfam" id="PF02014">
    <property type="entry name" value="Reeler"/>
    <property type="match status" value="1"/>
</dbReference>
<accession>R7T594</accession>
<dbReference type="EnsemblMetazoa" id="CapteT196662">
    <property type="protein sequence ID" value="CapteP196662"/>
    <property type="gene ID" value="CapteG196662"/>
</dbReference>
<evidence type="ECO:0000256" key="3">
    <source>
        <dbReference type="ARBA" id="ARBA00022525"/>
    </source>
</evidence>
<keyword evidence="7" id="KW-0391">Immunity</keyword>
<dbReference type="InterPro" id="IPR002861">
    <property type="entry name" value="Reeler_dom"/>
</dbReference>
<evidence type="ECO:0000313" key="12">
    <source>
        <dbReference type="EnsemblMetazoa" id="CapteP196662"/>
    </source>
</evidence>
<comment type="similarity">
    <text evidence="2">Belongs to the insect defense protein family.</text>
</comment>
<dbReference type="GO" id="GO:0042742">
    <property type="term" value="P:defense response to bacterium"/>
    <property type="evidence" value="ECO:0007669"/>
    <property type="project" value="UniProtKB-KW"/>
</dbReference>
<dbReference type="OMA" id="DNAWSHK"/>
<dbReference type="Proteomes" id="UP000014760">
    <property type="component" value="Unassembled WGS sequence"/>
</dbReference>
<comment type="subcellular location">
    <subcellularLocation>
        <location evidence="1">Secreted</location>
    </subcellularLocation>
</comment>
<keyword evidence="4" id="KW-0929">Antimicrobial</keyword>
<evidence type="ECO:0000256" key="6">
    <source>
        <dbReference type="ARBA" id="ARBA00022729"/>
    </source>
</evidence>
<feature type="signal peptide" evidence="9">
    <location>
        <begin position="1"/>
        <end position="20"/>
    </location>
</feature>
<dbReference type="PANTHER" id="PTHR45828">
    <property type="entry name" value="CYTOCHROME B561/FERRIC REDUCTASE TRANSMEMBRANE"/>
    <property type="match status" value="1"/>
</dbReference>
<dbReference type="InterPro" id="IPR042307">
    <property type="entry name" value="Reeler_sf"/>
</dbReference>
<dbReference type="EMBL" id="AMQN01015438">
    <property type="status" value="NOT_ANNOTATED_CDS"/>
    <property type="molecule type" value="Genomic_DNA"/>
</dbReference>
<evidence type="ECO:0000256" key="4">
    <source>
        <dbReference type="ARBA" id="ARBA00022529"/>
    </source>
</evidence>
<dbReference type="GO" id="GO:0016020">
    <property type="term" value="C:membrane"/>
    <property type="evidence" value="ECO:0007669"/>
    <property type="project" value="TreeGrafter"/>
</dbReference>
<dbReference type="InterPro" id="IPR051237">
    <property type="entry name" value="Ferric-chelate_Red/DefProt"/>
</dbReference>
<reference evidence="12" key="3">
    <citation type="submission" date="2015-06" db="UniProtKB">
        <authorList>
            <consortium name="EnsemblMetazoa"/>
        </authorList>
    </citation>
    <scope>IDENTIFICATION</scope>
</reference>
<feature type="chain" id="PRO_5008786660" description="Reelin domain-containing protein" evidence="9">
    <location>
        <begin position="21"/>
        <end position="234"/>
    </location>
</feature>
<sequence length="234" mass="25520">MTSPAMKWAVLICLLGCVMTFPEGPPTSACESIRPGTRLGQTGLEGHVESPQNIVPTFGNLKEPPYYIHLYQERYTPGETIYVSIIANQTLGLNMFKGVIMQARRHICTSEDMTDVDSEPIGTFSIIPSSGKPSGESLLATMDCSGFEESTVAHKSPQFKINETVMWKAPDEMVGNIVFRASIVQYAHIYWTEVTSAVLLDPSAAEPPTCGASALYSLQASALCLLFTLLKYIS</sequence>
<protein>
    <recommendedName>
        <fullName evidence="10">Reelin domain-containing protein</fullName>
    </recommendedName>
</protein>